<gene>
    <name evidence="1" type="ordered locus">Sterm_3921</name>
</gene>
<proteinExistence type="predicted"/>
<name>D1AGN4_SEBTE</name>
<reference evidence="1 2" key="2">
    <citation type="journal article" date="2010" name="Stand. Genomic Sci.">
        <title>Complete genome sequence of Sebaldella termitidis type strain (NCTC 11300).</title>
        <authorList>
            <person name="Harmon-Smith M."/>
            <person name="Celia L."/>
            <person name="Chertkov O."/>
            <person name="Lapidus A."/>
            <person name="Copeland A."/>
            <person name="Glavina Del Rio T."/>
            <person name="Nolan M."/>
            <person name="Lucas S."/>
            <person name="Tice H."/>
            <person name="Cheng J.F."/>
            <person name="Han C."/>
            <person name="Detter J.C."/>
            <person name="Bruce D."/>
            <person name="Goodwin L."/>
            <person name="Pitluck S."/>
            <person name="Pati A."/>
            <person name="Liolios K."/>
            <person name="Ivanova N."/>
            <person name="Mavromatis K."/>
            <person name="Mikhailova N."/>
            <person name="Chen A."/>
            <person name="Palaniappan K."/>
            <person name="Land M."/>
            <person name="Hauser L."/>
            <person name="Chang Y.J."/>
            <person name="Jeffries C.D."/>
            <person name="Brettin T."/>
            <person name="Goker M."/>
            <person name="Beck B."/>
            <person name="Bristow J."/>
            <person name="Eisen J.A."/>
            <person name="Markowitz V."/>
            <person name="Hugenholtz P."/>
            <person name="Kyrpides N.C."/>
            <person name="Klenk H.P."/>
            <person name="Chen F."/>
        </authorList>
    </citation>
    <scope>NUCLEOTIDE SEQUENCE [LARGE SCALE GENOMIC DNA]</scope>
    <source>
        <strain evidence="2">ATCC 33386 / NCTC 11300</strain>
    </source>
</reference>
<dbReference type="KEGG" id="str:Sterm_3921"/>
<dbReference type="HOGENOM" id="CLU_3084600_0_0_0"/>
<accession>D1AGN4</accession>
<dbReference type="RefSeq" id="WP_012863329.1">
    <property type="nucleotide sequence ID" value="NC_013517.1"/>
</dbReference>
<evidence type="ECO:0000313" key="1">
    <source>
        <dbReference type="EMBL" id="ACZ10754.1"/>
    </source>
</evidence>
<reference evidence="2" key="1">
    <citation type="submission" date="2009-09" db="EMBL/GenBank/DDBJ databases">
        <title>The complete chromosome of Sebaldella termitidis ATCC 33386.</title>
        <authorList>
            <consortium name="US DOE Joint Genome Institute (JGI-PGF)"/>
            <person name="Lucas S."/>
            <person name="Copeland A."/>
            <person name="Lapidus A."/>
            <person name="Glavina del Rio T."/>
            <person name="Dalin E."/>
            <person name="Tice H."/>
            <person name="Bruce D."/>
            <person name="Goodwin L."/>
            <person name="Pitluck S."/>
            <person name="Kyrpides N."/>
            <person name="Mavromatis K."/>
            <person name="Ivanova N."/>
            <person name="Mikhailova N."/>
            <person name="Sims D."/>
            <person name="Meincke L."/>
            <person name="Brettin T."/>
            <person name="Detter J.C."/>
            <person name="Han C."/>
            <person name="Larimer F."/>
            <person name="Land M."/>
            <person name="Hauser L."/>
            <person name="Markowitz V."/>
            <person name="Cheng J.F."/>
            <person name="Hugenholtz P."/>
            <person name="Woyke T."/>
            <person name="Wu D."/>
            <person name="Eisen J.A."/>
        </authorList>
    </citation>
    <scope>NUCLEOTIDE SEQUENCE [LARGE SCALE GENOMIC DNA]</scope>
    <source>
        <strain evidence="2">ATCC 33386 / NCTC 11300</strain>
    </source>
</reference>
<dbReference type="STRING" id="526218.Sterm_3921"/>
<sequence>MFAIIAGSVFIGFAGVAKFGEYKKNKRKRILKDQKLKADSEFSEKYNIKVLY</sequence>
<dbReference type="AlphaFoldDB" id="D1AGN4"/>
<organism evidence="1 2">
    <name type="scientific">Sebaldella termitidis (strain ATCC 33386 / NCTC 11300)</name>
    <dbReference type="NCBI Taxonomy" id="526218"/>
    <lineage>
        <taxon>Bacteria</taxon>
        <taxon>Fusobacteriati</taxon>
        <taxon>Fusobacteriota</taxon>
        <taxon>Fusobacteriia</taxon>
        <taxon>Fusobacteriales</taxon>
        <taxon>Leptotrichiaceae</taxon>
        <taxon>Sebaldella</taxon>
    </lineage>
</organism>
<dbReference type="Proteomes" id="UP000000845">
    <property type="component" value="Chromosome"/>
</dbReference>
<evidence type="ECO:0000313" key="2">
    <source>
        <dbReference type="Proteomes" id="UP000000845"/>
    </source>
</evidence>
<keyword evidence="2" id="KW-1185">Reference proteome</keyword>
<dbReference type="EMBL" id="CP001739">
    <property type="protein sequence ID" value="ACZ10754.1"/>
    <property type="molecule type" value="Genomic_DNA"/>
</dbReference>
<protein>
    <submittedName>
        <fullName evidence="1">Uncharacterized protein</fullName>
    </submittedName>
</protein>